<feature type="region of interest" description="Disordered" evidence="1">
    <location>
        <begin position="271"/>
        <end position="393"/>
    </location>
</feature>
<dbReference type="VEuPathDB" id="VectorBase:HLOH_050338"/>
<feature type="compositionally biased region" description="Basic residues" evidence="1">
    <location>
        <begin position="276"/>
        <end position="285"/>
    </location>
</feature>
<feature type="compositionally biased region" description="Low complexity" evidence="1">
    <location>
        <begin position="381"/>
        <end position="393"/>
    </location>
</feature>
<feature type="compositionally biased region" description="Basic and acidic residues" evidence="1">
    <location>
        <begin position="286"/>
        <end position="300"/>
    </location>
</feature>
<feature type="compositionally biased region" description="Basic residues" evidence="1">
    <location>
        <begin position="317"/>
        <end position="326"/>
    </location>
</feature>
<feature type="region of interest" description="Disordered" evidence="1">
    <location>
        <begin position="1"/>
        <end position="37"/>
    </location>
</feature>
<protein>
    <submittedName>
        <fullName evidence="2">Uncharacterized protein</fullName>
    </submittedName>
</protein>
<evidence type="ECO:0000313" key="3">
    <source>
        <dbReference type="Proteomes" id="UP000821853"/>
    </source>
</evidence>
<feature type="compositionally biased region" description="Basic and acidic residues" evidence="1">
    <location>
        <begin position="8"/>
        <end position="19"/>
    </location>
</feature>
<feature type="region of interest" description="Disordered" evidence="1">
    <location>
        <begin position="443"/>
        <end position="462"/>
    </location>
</feature>
<feature type="compositionally biased region" description="Basic residues" evidence="1">
    <location>
        <begin position="20"/>
        <end position="29"/>
    </location>
</feature>
<evidence type="ECO:0000256" key="1">
    <source>
        <dbReference type="SAM" id="MobiDB-lite"/>
    </source>
</evidence>
<feature type="region of interest" description="Disordered" evidence="1">
    <location>
        <begin position="567"/>
        <end position="590"/>
    </location>
</feature>
<feature type="compositionally biased region" description="Polar residues" evidence="1">
    <location>
        <begin position="447"/>
        <end position="461"/>
    </location>
</feature>
<dbReference type="EMBL" id="JABSTR010000115">
    <property type="protein sequence ID" value="KAH9382663.1"/>
    <property type="molecule type" value="Genomic_DNA"/>
</dbReference>
<keyword evidence="3" id="KW-1185">Reference proteome</keyword>
<organism evidence="2 3">
    <name type="scientific">Haemaphysalis longicornis</name>
    <name type="common">Bush tick</name>
    <dbReference type="NCBI Taxonomy" id="44386"/>
    <lineage>
        <taxon>Eukaryota</taxon>
        <taxon>Metazoa</taxon>
        <taxon>Ecdysozoa</taxon>
        <taxon>Arthropoda</taxon>
        <taxon>Chelicerata</taxon>
        <taxon>Arachnida</taxon>
        <taxon>Acari</taxon>
        <taxon>Parasitiformes</taxon>
        <taxon>Ixodida</taxon>
        <taxon>Ixodoidea</taxon>
        <taxon>Ixodidae</taxon>
        <taxon>Haemaphysalinae</taxon>
        <taxon>Haemaphysalis</taxon>
    </lineage>
</organism>
<dbReference type="AlphaFoldDB" id="A0A9J6H715"/>
<evidence type="ECO:0000313" key="2">
    <source>
        <dbReference type="EMBL" id="KAH9382663.1"/>
    </source>
</evidence>
<proteinExistence type="predicted"/>
<dbReference type="Proteomes" id="UP000821853">
    <property type="component" value="Unassembled WGS sequence"/>
</dbReference>
<accession>A0A9J6H715</accession>
<name>A0A9J6H715_HAELO</name>
<gene>
    <name evidence="2" type="ORF">HPB48_023217</name>
</gene>
<dbReference type="OrthoDB" id="6488226at2759"/>
<sequence>MAPATVHVDARRGRQDSRPRPKSRGRRQERRAPELPPTDVKIILRPKNNLDLQRCSHAVLHDSIRNAAGVNLEEALADTLRINNLRNVIVVSTPSLTRATLYGRIDSLRLGDRTQAVSAYTAPPEGTAKGVIHNIPDTDDADAITRSLVNSRHPTILQARRLGTSRSVIIAFEGGTLPYYVYYRGTEYKCYLHKKKHEVCERCAAYGHRIDVCPKPDNYTLEVCPVCGLRDPTPVHPCTPRCAICGLDHKTGDKTCKQRYRTPYLLQRRRWDQERHRRHTPRRSFHSKDRDTSGNPRDRSTSVPRLAGPAAPQGVQHRSRSKRRSTNKGGLVMLGRSPTPKPSGRQHSPPPEQRQSLSTARHPTSSPTRQRSCSGRRQIRSPASGATSSAAPPKVNWAELASQSTQHVHKVDPVQHELVKLRQMIELLVEENTQLRTQLARQAAGKLSSQENMDTTTTLPSDSARHTLSEIARSKLPSDIPTPADSEPEIAFIQSSKRRKGLDAKPKDAQYTTEQVVDSKLQQFEQKTERATNDRLEELKGMITDLTNTIAKEFSAMKARISVLENTQSQPVSGGGGPIKHKPYARPTLEPNTNTFLEHIALPKNTLGD</sequence>
<comment type="caution">
    <text evidence="2">The sequence shown here is derived from an EMBL/GenBank/DDBJ whole genome shotgun (WGS) entry which is preliminary data.</text>
</comment>
<reference evidence="2 3" key="1">
    <citation type="journal article" date="2020" name="Cell">
        <title>Large-Scale Comparative Analyses of Tick Genomes Elucidate Their Genetic Diversity and Vector Capacities.</title>
        <authorList>
            <consortium name="Tick Genome and Microbiome Consortium (TIGMIC)"/>
            <person name="Jia N."/>
            <person name="Wang J."/>
            <person name="Shi W."/>
            <person name="Du L."/>
            <person name="Sun Y."/>
            <person name="Zhan W."/>
            <person name="Jiang J.F."/>
            <person name="Wang Q."/>
            <person name="Zhang B."/>
            <person name="Ji P."/>
            <person name="Bell-Sakyi L."/>
            <person name="Cui X.M."/>
            <person name="Yuan T.T."/>
            <person name="Jiang B.G."/>
            <person name="Yang W.F."/>
            <person name="Lam T.T."/>
            <person name="Chang Q.C."/>
            <person name="Ding S.J."/>
            <person name="Wang X.J."/>
            <person name="Zhu J.G."/>
            <person name="Ruan X.D."/>
            <person name="Zhao L."/>
            <person name="Wei J.T."/>
            <person name="Ye R.Z."/>
            <person name="Que T.C."/>
            <person name="Du C.H."/>
            <person name="Zhou Y.H."/>
            <person name="Cheng J.X."/>
            <person name="Dai P.F."/>
            <person name="Guo W.B."/>
            <person name="Han X.H."/>
            <person name="Huang E.J."/>
            <person name="Li L.F."/>
            <person name="Wei W."/>
            <person name="Gao Y.C."/>
            <person name="Liu J.Z."/>
            <person name="Shao H.Z."/>
            <person name="Wang X."/>
            <person name="Wang C.C."/>
            <person name="Yang T.C."/>
            <person name="Huo Q.B."/>
            <person name="Li W."/>
            <person name="Chen H.Y."/>
            <person name="Chen S.E."/>
            <person name="Zhou L.G."/>
            <person name="Ni X.B."/>
            <person name="Tian J.H."/>
            <person name="Sheng Y."/>
            <person name="Liu T."/>
            <person name="Pan Y.S."/>
            <person name="Xia L.Y."/>
            <person name="Li J."/>
            <person name="Zhao F."/>
            <person name="Cao W.C."/>
        </authorList>
    </citation>
    <scope>NUCLEOTIDE SEQUENCE [LARGE SCALE GENOMIC DNA]</scope>
    <source>
        <strain evidence="2">HaeL-2018</strain>
    </source>
</reference>
<feature type="compositionally biased region" description="Polar residues" evidence="1">
    <location>
        <begin position="353"/>
        <end position="375"/>
    </location>
</feature>